<gene>
    <name evidence="2" type="ORF">C7T94_02770</name>
</gene>
<keyword evidence="3" id="KW-1185">Reference proteome</keyword>
<evidence type="ECO:0000313" key="2">
    <source>
        <dbReference type="EMBL" id="PST85053.1"/>
    </source>
</evidence>
<proteinExistence type="predicted"/>
<dbReference type="Proteomes" id="UP000240912">
    <property type="component" value="Unassembled WGS sequence"/>
</dbReference>
<name>A0A2T3HRM4_9SPHI</name>
<dbReference type="EMBL" id="PYLS01000001">
    <property type="protein sequence ID" value="PST85053.1"/>
    <property type="molecule type" value="Genomic_DNA"/>
</dbReference>
<reference evidence="2 3" key="1">
    <citation type="submission" date="2018-03" db="EMBL/GenBank/DDBJ databases">
        <authorList>
            <person name="Keele B.F."/>
        </authorList>
    </citation>
    <scope>NUCLEOTIDE SEQUENCE [LARGE SCALE GENOMIC DNA]</scope>
    <source>
        <strain evidence="2 3">YL28-9</strain>
    </source>
</reference>
<dbReference type="InterPro" id="IPR011322">
    <property type="entry name" value="N-reg_PII-like_a/b"/>
</dbReference>
<dbReference type="Pfam" id="PF09413">
    <property type="entry name" value="DUF2007"/>
    <property type="match status" value="1"/>
</dbReference>
<accession>A0A2T3HRM4</accession>
<dbReference type="SUPFAM" id="SSF54913">
    <property type="entry name" value="GlnB-like"/>
    <property type="match status" value="1"/>
</dbReference>
<sequence length="68" mass="7869">MKQNWIKVYTTTNIYAAEILKQGLTEANIPAVLINKQLAAYHFGEVNVLVHPEHFDRAIEYILENEIQ</sequence>
<dbReference type="InterPro" id="IPR018551">
    <property type="entry name" value="DUF2007"/>
</dbReference>
<dbReference type="AlphaFoldDB" id="A0A2T3HRM4"/>
<comment type="caution">
    <text evidence="2">The sequence shown here is derived from an EMBL/GenBank/DDBJ whole genome shotgun (WGS) entry which is preliminary data.</text>
</comment>
<evidence type="ECO:0000259" key="1">
    <source>
        <dbReference type="Pfam" id="PF09413"/>
    </source>
</evidence>
<dbReference type="RefSeq" id="WP_107213421.1">
    <property type="nucleotide sequence ID" value="NZ_KZ686268.1"/>
</dbReference>
<protein>
    <recommendedName>
        <fullName evidence="1">DUF2007 domain-containing protein</fullName>
    </recommendedName>
</protein>
<evidence type="ECO:0000313" key="3">
    <source>
        <dbReference type="Proteomes" id="UP000240912"/>
    </source>
</evidence>
<feature type="domain" description="DUF2007" evidence="1">
    <location>
        <begin position="5"/>
        <end position="60"/>
    </location>
</feature>
<dbReference type="OrthoDB" id="1467917at2"/>
<organism evidence="2 3">
    <name type="scientific">Pedobacter yulinensis</name>
    <dbReference type="NCBI Taxonomy" id="2126353"/>
    <lineage>
        <taxon>Bacteria</taxon>
        <taxon>Pseudomonadati</taxon>
        <taxon>Bacteroidota</taxon>
        <taxon>Sphingobacteriia</taxon>
        <taxon>Sphingobacteriales</taxon>
        <taxon>Sphingobacteriaceae</taxon>
        <taxon>Pedobacter</taxon>
    </lineage>
</organism>